<reference evidence="2" key="1">
    <citation type="submission" date="2016-04" db="EMBL/GenBank/DDBJ databases">
        <authorList>
            <person name="Evans L.H."/>
            <person name="Alamgir A."/>
            <person name="Owens N."/>
            <person name="Weber N.D."/>
            <person name="Virtaneva K."/>
            <person name="Barbian K."/>
            <person name="Babar A."/>
            <person name="Rosenke K."/>
        </authorList>
    </citation>
    <scope>NUCLEOTIDE SEQUENCE [LARGE SCALE GENOMIC DNA]</scope>
    <source>
        <strain evidence="2">CBS 101.48</strain>
    </source>
</reference>
<dbReference type="Proteomes" id="UP000078561">
    <property type="component" value="Unassembled WGS sequence"/>
</dbReference>
<dbReference type="STRING" id="4829.A0A163JI96"/>
<accession>A0A163JI96</accession>
<name>A0A163JI96_ABSGL</name>
<dbReference type="OrthoDB" id="2242533at2759"/>
<keyword evidence="3" id="KW-1185">Reference proteome</keyword>
<evidence type="ECO:0000313" key="2">
    <source>
        <dbReference type="EMBL" id="SAL99583.1"/>
    </source>
</evidence>
<proteinExistence type="predicted"/>
<evidence type="ECO:0000313" key="3">
    <source>
        <dbReference type="Proteomes" id="UP000078561"/>
    </source>
</evidence>
<sequence length="559" mass="63613">MCMQCNTAIEDDYNFFLGCPVKDHLWLDSWPGPSFPSSQDMLWLYITKPKYKNDGLLEDDLTNFANLLDKRQRHSSFGNDLRVLKSPCTQHPSLSKIVANLQRQLVTVSHDKVNQHFWETTGPELTRVMLQGLPIKFDLKVELANSTIASMVSPSSGSSSSTTCASPTDRVIESDSSFVKSGLSIGTIIKRKARILLDQQRHGRALYPRERKIMSNGLSGILDIADWSYESQKSLFTSDEWCKITHIMKTRHLLKTPRKNLELANIWKVVCASVESSRNLNCGILNIYKMYQKYHGTNHMPGLRTMEHILDIIGNYPHLLKRNPDVGVSEYDYLTFLWNQDGRNMLPFSANNKREQHHDGTQVTGFKIDLRCLVDVSKTEDDICSMEVCCNDINGDKIIANEGKLNREMQDDLDAMIDLNQEVIKCCSWGVQICGAACLILSTHLTDEGLHVVLRRFEFALPSCIADLSDFLDLTIRHIERKNTFGILAGHSRQPISSMQRSTWYTPPENKQPRQPLHLTGHPPQSLTIRLLEEEMRTRILKNEKLGHVDEELGSLDCP</sequence>
<gene>
    <name evidence="2" type="primary">ABSGL_05228.1 scaffold 6851</name>
</gene>
<feature type="region of interest" description="Disordered" evidence="1">
    <location>
        <begin position="498"/>
        <end position="522"/>
    </location>
</feature>
<dbReference type="InParanoid" id="A0A163JI96"/>
<dbReference type="EMBL" id="LT552921">
    <property type="protein sequence ID" value="SAL99583.1"/>
    <property type="molecule type" value="Genomic_DNA"/>
</dbReference>
<dbReference type="AlphaFoldDB" id="A0A163JI96"/>
<evidence type="ECO:0000256" key="1">
    <source>
        <dbReference type="SAM" id="MobiDB-lite"/>
    </source>
</evidence>
<organism evidence="2">
    <name type="scientific">Absidia glauca</name>
    <name type="common">Pin mould</name>
    <dbReference type="NCBI Taxonomy" id="4829"/>
    <lineage>
        <taxon>Eukaryota</taxon>
        <taxon>Fungi</taxon>
        <taxon>Fungi incertae sedis</taxon>
        <taxon>Mucoromycota</taxon>
        <taxon>Mucoromycotina</taxon>
        <taxon>Mucoromycetes</taxon>
        <taxon>Mucorales</taxon>
        <taxon>Cunninghamellaceae</taxon>
        <taxon>Absidia</taxon>
    </lineage>
</organism>
<protein>
    <submittedName>
        <fullName evidence="2">Uncharacterized protein</fullName>
    </submittedName>
</protein>